<reference evidence="2" key="1">
    <citation type="submission" date="2021-01" db="EMBL/GenBank/DDBJ databases">
        <authorList>
            <consortium name="Genoscope - CEA"/>
            <person name="William W."/>
        </authorList>
    </citation>
    <scope>NUCLEOTIDE SEQUENCE</scope>
</reference>
<feature type="compositionally biased region" description="Basic residues" evidence="1">
    <location>
        <begin position="282"/>
        <end position="291"/>
    </location>
</feature>
<comment type="caution">
    <text evidence="2">The sequence shown here is derived from an EMBL/GenBank/DDBJ whole genome shotgun (WGS) entry which is preliminary data.</text>
</comment>
<evidence type="ECO:0000313" key="2">
    <source>
        <dbReference type="EMBL" id="CAD8122503.1"/>
    </source>
</evidence>
<organism evidence="2 3">
    <name type="scientific">Paramecium sonneborni</name>
    <dbReference type="NCBI Taxonomy" id="65129"/>
    <lineage>
        <taxon>Eukaryota</taxon>
        <taxon>Sar</taxon>
        <taxon>Alveolata</taxon>
        <taxon>Ciliophora</taxon>
        <taxon>Intramacronucleata</taxon>
        <taxon>Oligohymenophorea</taxon>
        <taxon>Peniculida</taxon>
        <taxon>Parameciidae</taxon>
        <taxon>Paramecium</taxon>
    </lineage>
</organism>
<feature type="compositionally biased region" description="Low complexity" evidence="1">
    <location>
        <begin position="265"/>
        <end position="281"/>
    </location>
</feature>
<sequence length="604" mass="72060">MIQVEQSVIIDEDRVKEMMEITQCLKQIPILLDQNLVMINSWNLTFSNDENEQKPNKNQSMENIHQKQKNHLYYNMKKDGFFKEMILLNDLNFYDLDFVRLKSFESIQLDKQCELTAFSQNQRKGFQNIQSNGLMSNQIFNSKFQQSVLTGPHSSRNFESKDQTNFFISSEPQLEEKSNKWLHKYPSYIIQKTENVEKSEFPTLFKNYSQIGKNTNDISYEDQQIKQEFQTLININKLSKENQQKNSFDSSINKRNNQQKQSLCKQNENQQTKQNENQQTKQKGRRPSSPKFKFVVKNKKQTKNSGQHIKLTFEKGQKVFETSFQRLNKETSKSVDQLKINDHFLKLQNEYQRELYSKPFENTKYSEISKLFSRQTPESPTSILYKRKINKSKQNKSQNILNSSNNLSNRSDDKYSAQEFDDNFENDEEQFIHKVDLYQLLKEKKGSSINQNTDQNFEHFERNTFSFKQQPDAQANNQLKQEDRLQNNQFQITFSPQQENQRFSPITNNDENQKLNYQLQNNNFQKHENQYINNLEQNQYQYYEQKQIQVPGTKKQPIQIKLNIQQFMNNNNQEKQNKIDISQHSSKIVNQSNQYSQSFRKIKK</sequence>
<dbReference type="AlphaFoldDB" id="A0A8S1R568"/>
<feature type="region of interest" description="Disordered" evidence="1">
    <location>
        <begin position="393"/>
        <end position="414"/>
    </location>
</feature>
<dbReference type="Proteomes" id="UP000692954">
    <property type="component" value="Unassembled WGS sequence"/>
</dbReference>
<gene>
    <name evidence="2" type="ORF">PSON_ATCC_30995.1.T1390015</name>
</gene>
<feature type="region of interest" description="Disordered" evidence="1">
    <location>
        <begin position="243"/>
        <end position="291"/>
    </location>
</feature>
<name>A0A8S1R568_9CILI</name>
<proteinExistence type="predicted"/>
<keyword evidence="3" id="KW-1185">Reference proteome</keyword>
<evidence type="ECO:0000313" key="3">
    <source>
        <dbReference type="Proteomes" id="UP000692954"/>
    </source>
</evidence>
<feature type="region of interest" description="Disordered" evidence="1">
    <location>
        <begin position="585"/>
        <end position="604"/>
    </location>
</feature>
<protein>
    <submittedName>
        <fullName evidence="2">Uncharacterized protein</fullName>
    </submittedName>
</protein>
<accession>A0A8S1R568</accession>
<evidence type="ECO:0000256" key="1">
    <source>
        <dbReference type="SAM" id="MobiDB-lite"/>
    </source>
</evidence>
<dbReference type="OrthoDB" id="307062at2759"/>
<dbReference type="EMBL" id="CAJJDN010000139">
    <property type="protein sequence ID" value="CAD8122503.1"/>
    <property type="molecule type" value="Genomic_DNA"/>
</dbReference>
<feature type="compositionally biased region" description="Polar residues" evidence="1">
    <location>
        <begin position="244"/>
        <end position="264"/>
    </location>
</feature>
<feature type="compositionally biased region" description="Low complexity" evidence="1">
    <location>
        <begin position="395"/>
        <end position="409"/>
    </location>
</feature>